<dbReference type="STRING" id="1244108.SAMN05444004_12015"/>
<dbReference type="EMBL" id="FNPX01000020">
    <property type="protein sequence ID" value="SDZ54197.1"/>
    <property type="molecule type" value="Genomic_DNA"/>
</dbReference>
<dbReference type="SUPFAM" id="SSF52540">
    <property type="entry name" value="P-loop containing nucleoside triphosphate hydrolases"/>
    <property type="match status" value="1"/>
</dbReference>
<accession>A0A1H3TVU5</accession>
<evidence type="ECO:0000313" key="1">
    <source>
        <dbReference type="EMBL" id="SDZ54197.1"/>
    </source>
</evidence>
<dbReference type="Proteomes" id="UP000198914">
    <property type="component" value="Unassembled WGS sequence"/>
</dbReference>
<gene>
    <name evidence="1" type="ORF">SAMN05444004_12015</name>
</gene>
<dbReference type="InterPro" id="IPR027417">
    <property type="entry name" value="P-loop_NTPase"/>
</dbReference>
<name>A0A1H3TVU5_9RHOB</name>
<sequence length="284" mass="31584">MPTPPPASDRPSTTARLRTLRREWLDARGLSAIGRRIYSSRVAFVHVPKCAGRSVERGLRRAHRWSRGHVHAGATFDQAAGLLGRPIADQDDRQTVLEAASDRRAAVYAYHLALGLGCVTGHAPVNAALVRLHAERHAFVTVLRDPVERFVSHFRYSYMAEGQGRIDLNLEAFLRTRRAVTFGSMYAKYFAHGVPPERTAGAVRDCLEQFAAIGFIDDMSRFERDVAAALGRRVSFGHINKTATRRSSAPSEGIDPDLRAEIVRLCAPDREIYAWARARADRDG</sequence>
<proteinExistence type="predicted"/>
<reference evidence="2" key="1">
    <citation type="submission" date="2016-10" db="EMBL/GenBank/DDBJ databases">
        <authorList>
            <person name="Varghese N."/>
            <person name="Submissions S."/>
        </authorList>
    </citation>
    <scope>NUCLEOTIDE SEQUENCE [LARGE SCALE GENOMIC DNA]</scope>
    <source>
        <strain evidence="2">DSM 100420</strain>
    </source>
</reference>
<dbReference type="GO" id="GO:0016740">
    <property type="term" value="F:transferase activity"/>
    <property type="evidence" value="ECO:0007669"/>
    <property type="project" value="UniProtKB-KW"/>
</dbReference>
<keyword evidence="2" id="KW-1185">Reference proteome</keyword>
<dbReference type="OrthoDB" id="7992362at2"/>
<dbReference type="RefSeq" id="WP_092647590.1">
    <property type="nucleotide sequence ID" value="NZ_FNPX01000020.1"/>
</dbReference>
<organism evidence="1 2">
    <name type="scientific">Jannaschia faecimaris</name>
    <dbReference type="NCBI Taxonomy" id="1244108"/>
    <lineage>
        <taxon>Bacteria</taxon>
        <taxon>Pseudomonadati</taxon>
        <taxon>Pseudomonadota</taxon>
        <taxon>Alphaproteobacteria</taxon>
        <taxon>Rhodobacterales</taxon>
        <taxon>Roseobacteraceae</taxon>
        <taxon>Jannaschia</taxon>
    </lineage>
</organism>
<dbReference type="AlphaFoldDB" id="A0A1H3TVU5"/>
<protein>
    <submittedName>
        <fullName evidence="1">Sulfotransferase family protein</fullName>
    </submittedName>
</protein>
<keyword evidence="1" id="KW-0808">Transferase</keyword>
<evidence type="ECO:0000313" key="2">
    <source>
        <dbReference type="Proteomes" id="UP000198914"/>
    </source>
</evidence>
<dbReference type="Gene3D" id="3.40.50.300">
    <property type="entry name" value="P-loop containing nucleotide triphosphate hydrolases"/>
    <property type="match status" value="1"/>
</dbReference>